<dbReference type="Proteomes" id="UP000603912">
    <property type="component" value="Unassembled WGS sequence"/>
</dbReference>
<keyword evidence="1" id="KW-0472">Membrane</keyword>
<reference evidence="2" key="2">
    <citation type="submission" date="2020-09" db="EMBL/GenBank/DDBJ databases">
        <authorList>
            <person name="Sun Q."/>
            <person name="Zhou Y."/>
        </authorList>
    </citation>
    <scope>NUCLEOTIDE SEQUENCE</scope>
    <source>
        <strain evidence="2">CGMCC 1.12214</strain>
    </source>
</reference>
<feature type="transmembrane region" description="Helical" evidence="1">
    <location>
        <begin position="26"/>
        <end position="49"/>
    </location>
</feature>
<gene>
    <name evidence="2" type="ORF">GCM10007036_15830</name>
</gene>
<evidence type="ECO:0000313" key="2">
    <source>
        <dbReference type="EMBL" id="GGH15676.1"/>
    </source>
</evidence>
<keyword evidence="1" id="KW-1133">Transmembrane helix</keyword>
<reference evidence="2" key="1">
    <citation type="journal article" date="2014" name="Int. J. Syst. Evol. Microbiol.">
        <title>Complete genome sequence of Corynebacterium casei LMG S-19264T (=DSM 44701T), isolated from a smear-ripened cheese.</title>
        <authorList>
            <consortium name="US DOE Joint Genome Institute (JGI-PGF)"/>
            <person name="Walter F."/>
            <person name="Albersmeier A."/>
            <person name="Kalinowski J."/>
            <person name="Ruckert C."/>
        </authorList>
    </citation>
    <scope>NUCLEOTIDE SEQUENCE</scope>
    <source>
        <strain evidence="2">CGMCC 1.12214</strain>
    </source>
</reference>
<name>A0A917I561_9HYPH</name>
<dbReference type="EMBL" id="BMES01000001">
    <property type="protein sequence ID" value="GGH15676.1"/>
    <property type="molecule type" value="Genomic_DNA"/>
</dbReference>
<dbReference type="AlphaFoldDB" id="A0A917I561"/>
<sequence>MAAMWAILAVLGGGIGFTIGLNFGIAAAFVSAFVGAWTFTGAGVAALLLRGSRPGGEKDVNAEAADDVVEIDLDAMTDQMVSALRGALEAAERRDGAAVRMGDAAGRACA</sequence>
<protein>
    <submittedName>
        <fullName evidence="2">Uncharacterized protein</fullName>
    </submittedName>
</protein>
<keyword evidence="1" id="KW-0812">Transmembrane</keyword>
<organism evidence="2 3">
    <name type="scientific">Alsobacter metallidurans</name>
    <dbReference type="NCBI Taxonomy" id="340221"/>
    <lineage>
        <taxon>Bacteria</taxon>
        <taxon>Pseudomonadati</taxon>
        <taxon>Pseudomonadota</taxon>
        <taxon>Alphaproteobacteria</taxon>
        <taxon>Hyphomicrobiales</taxon>
        <taxon>Alsobacteraceae</taxon>
        <taxon>Alsobacter</taxon>
    </lineage>
</organism>
<evidence type="ECO:0000256" key="1">
    <source>
        <dbReference type="SAM" id="Phobius"/>
    </source>
</evidence>
<proteinExistence type="predicted"/>
<comment type="caution">
    <text evidence="2">The sequence shown here is derived from an EMBL/GenBank/DDBJ whole genome shotgun (WGS) entry which is preliminary data.</text>
</comment>
<accession>A0A917I561</accession>
<dbReference type="RefSeq" id="WP_188517104.1">
    <property type="nucleotide sequence ID" value="NZ_BMES01000001.1"/>
</dbReference>
<keyword evidence="3" id="KW-1185">Reference proteome</keyword>
<evidence type="ECO:0000313" key="3">
    <source>
        <dbReference type="Proteomes" id="UP000603912"/>
    </source>
</evidence>